<feature type="binding site" evidence="10">
    <location>
        <begin position="157"/>
        <end position="159"/>
    </location>
    <ligand>
        <name>2-[(2R,5Z)-2-carboxy-4-methylthiazol-5(2H)-ylidene]ethyl phosphate</name>
        <dbReference type="ChEBI" id="CHEBI:62899"/>
    </ligand>
</feature>
<comment type="caution">
    <text evidence="14">The sequence shown here is derived from an EMBL/GenBank/DDBJ whole genome shotgun (WGS) entry which is preliminary data.</text>
</comment>
<dbReference type="HAMAP" id="MF_00097">
    <property type="entry name" value="TMP_synthase"/>
    <property type="match status" value="1"/>
</dbReference>
<comment type="cofactor">
    <cofactor evidence="10">
        <name>Mg(2+)</name>
        <dbReference type="ChEBI" id="CHEBI:18420"/>
    </cofactor>
    <text evidence="10">Binds 1 Mg(2+) ion per subunit.</text>
</comment>
<dbReference type="Gene3D" id="3.20.20.70">
    <property type="entry name" value="Aldolase class I"/>
    <property type="match status" value="1"/>
</dbReference>
<evidence type="ECO:0000313" key="14">
    <source>
        <dbReference type="EMBL" id="MFM1730569.1"/>
    </source>
</evidence>
<feature type="binding site" evidence="10">
    <location>
        <position position="91"/>
    </location>
    <ligand>
        <name>4-amino-2-methyl-5-(diphosphooxymethyl)pyrimidine</name>
        <dbReference type="ChEBI" id="CHEBI:57841"/>
    </ligand>
</feature>
<dbReference type="RefSeq" id="WP_348603972.1">
    <property type="nucleotide sequence ID" value="NZ_CP157276.1"/>
</dbReference>
<comment type="catalytic activity">
    <reaction evidence="9 10 11">
        <text>2-[(2R,5Z)-2-carboxy-4-methylthiazol-5(2H)-ylidene]ethyl phosphate + 4-amino-2-methyl-5-(diphosphooxymethyl)pyrimidine + 2 H(+) = thiamine phosphate + CO2 + diphosphate</text>
        <dbReference type="Rhea" id="RHEA:47844"/>
        <dbReference type="ChEBI" id="CHEBI:15378"/>
        <dbReference type="ChEBI" id="CHEBI:16526"/>
        <dbReference type="ChEBI" id="CHEBI:33019"/>
        <dbReference type="ChEBI" id="CHEBI:37575"/>
        <dbReference type="ChEBI" id="CHEBI:57841"/>
        <dbReference type="ChEBI" id="CHEBI:62899"/>
        <dbReference type="EC" id="2.5.1.3"/>
    </reaction>
</comment>
<name>A0ABW9FY72_9NOCA</name>
<keyword evidence="6 10" id="KW-0784">Thiamine biosynthesis</keyword>
<evidence type="ECO:0000256" key="10">
    <source>
        <dbReference type="HAMAP-Rule" id="MF_00097"/>
    </source>
</evidence>
<evidence type="ECO:0000256" key="12">
    <source>
        <dbReference type="RuleBase" id="RU004253"/>
    </source>
</evidence>
<evidence type="ECO:0000256" key="1">
    <source>
        <dbReference type="ARBA" id="ARBA00003814"/>
    </source>
</evidence>
<dbReference type="GO" id="GO:0004789">
    <property type="term" value="F:thiamine-phosphate diphosphorylase activity"/>
    <property type="evidence" value="ECO:0007669"/>
    <property type="project" value="UniProtKB-EC"/>
</dbReference>
<comment type="caution">
    <text evidence="10">Lacks conserved residue(s) required for the propagation of feature annotation.</text>
</comment>
<keyword evidence="5 10" id="KW-0460">Magnesium</keyword>
<dbReference type="EMBL" id="JBDLNU010000005">
    <property type="protein sequence ID" value="MFM1730569.1"/>
    <property type="molecule type" value="Genomic_DNA"/>
</dbReference>
<feature type="binding site" evidence="10">
    <location>
        <position position="188"/>
    </location>
    <ligand>
        <name>2-[(2R,5Z)-2-carboxy-4-methylthiazol-5(2H)-ylidene]ethyl phosphate</name>
        <dbReference type="ChEBI" id="CHEBI:62899"/>
    </ligand>
</feature>
<dbReference type="NCBIfam" id="TIGR00693">
    <property type="entry name" value="thiE"/>
    <property type="match status" value="1"/>
</dbReference>
<dbReference type="EC" id="2.5.1.3" evidence="10"/>
<feature type="binding site" evidence="10">
    <location>
        <begin position="50"/>
        <end position="54"/>
    </location>
    <ligand>
        <name>4-amino-2-methyl-5-(diphosphooxymethyl)pyrimidine</name>
        <dbReference type="ChEBI" id="CHEBI:57841"/>
    </ligand>
</feature>
<evidence type="ECO:0000256" key="11">
    <source>
        <dbReference type="RuleBase" id="RU003826"/>
    </source>
</evidence>
<keyword evidence="15" id="KW-1185">Reference proteome</keyword>
<comment type="catalytic activity">
    <reaction evidence="7 10 11">
        <text>4-methyl-5-(2-phosphooxyethyl)-thiazole + 4-amino-2-methyl-5-(diphosphooxymethyl)pyrimidine + H(+) = thiamine phosphate + diphosphate</text>
        <dbReference type="Rhea" id="RHEA:22328"/>
        <dbReference type="ChEBI" id="CHEBI:15378"/>
        <dbReference type="ChEBI" id="CHEBI:33019"/>
        <dbReference type="ChEBI" id="CHEBI:37575"/>
        <dbReference type="ChEBI" id="CHEBI:57841"/>
        <dbReference type="ChEBI" id="CHEBI:58296"/>
        <dbReference type="EC" id="2.5.1.3"/>
    </reaction>
</comment>
<comment type="catalytic activity">
    <reaction evidence="8 10 11">
        <text>2-(2-carboxy-4-methylthiazol-5-yl)ethyl phosphate + 4-amino-2-methyl-5-(diphosphooxymethyl)pyrimidine + 2 H(+) = thiamine phosphate + CO2 + diphosphate</text>
        <dbReference type="Rhea" id="RHEA:47848"/>
        <dbReference type="ChEBI" id="CHEBI:15378"/>
        <dbReference type="ChEBI" id="CHEBI:16526"/>
        <dbReference type="ChEBI" id="CHEBI:33019"/>
        <dbReference type="ChEBI" id="CHEBI:37575"/>
        <dbReference type="ChEBI" id="CHEBI:57841"/>
        <dbReference type="ChEBI" id="CHEBI:62890"/>
        <dbReference type="EC" id="2.5.1.3"/>
    </reaction>
</comment>
<dbReference type="CDD" id="cd00564">
    <property type="entry name" value="TMP_TenI"/>
    <property type="match status" value="1"/>
</dbReference>
<reference evidence="14 15" key="1">
    <citation type="submission" date="2023-11" db="EMBL/GenBank/DDBJ databases">
        <authorList>
            <person name="Val-Calvo J."/>
            <person name="Scortti M."/>
            <person name="Vazquez-Boland J."/>
        </authorList>
    </citation>
    <scope>NUCLEOTIDE SEQUENCE [LARGE SCALE GENOMIC DNA]</scope>
    <source>
        <strain evidence="14 15">DSM 46662</strain>
    </source>
</reference>
<evidence type="ECO:0000313" key="15">
    <source>
        <dbReference type="Proteomes" id="UP001629744"/>
    </source>
</evidence>
<comment type="pathway">
    <text evidence="2 10 12">Cofactor biosynthesis; thiamine diphosphate biosynthesis; thiamine phosphate from 4-amino-2-methyl-5-diphosphomethylpyrimidine and 4-methyl-5-(2-phosphoethyl)-thiazole: step 1/1.</text>
</comment>
<evidence type="ECO:0000256" key="6">
    <source>
        <dbReference type="ARBA" id="ARBA00022977"/>
    </source>
</evidence>
<proteinExistence type="inferred from homology"/>
<evidence type="ECO:0000259" key="13">
    <source>
        <dbReference type="Pfam" id="PF02581"/>
    </source>
</evidence>
<evidence type="ECO:0000256" key="8">
    <source>
        <dbReference type="ARBA" id="ARBA00047851"/>
    </source>
</evidence>
<comment type="function">
    <text evidence="1 10">Condenses 4-methyl-5-(beta-hydroxyethyl)thiazole monophosphate (THZ-P) and 2-methyl-4-amino-5-hydroxymethyl pyrimidine pyrophosphate (HMP-PP) to form thiamine monophosphate (TMP).</text>
</comment>
<gene>
    <name evidence="10 14" type="primary">thiE</name>
    <name evidence="14" type="ORF">ABEU19_004104</name>
</gene>
<protein>
    <recommendedName>
        <fullName evidence="10">Thiamine-phosphate synthase</fullName>
        <shortName evidence="10">TP synthase</shortName>
        <shortName evidence="10">TPS</shortName>
        <ecNumber evidence="10">2.5.1.3</ecNumber>
    </recommendedName>
    <alternativeName>
        <fullName evidence="10">Thiamine-phosphate pyrophosphorylase</fullName>
        <shortName evidence="10">TMP pyrophosphorylase</shortName>
        <shortName evidence="10">TMP-PPase</shortName>
    </alternativeName>
</protein>
<feature type="binding site" evidence="10">
    <location>
        <position position="111"/>
    </location>
    <ligand>
        <name>Mg(2+)</name>
        <dbReference type="ChEBI" id="CHEBI:18420"/>
    </ligand>
</feature>
<feature type="binding site" evidence="10">
    <location>
        <position position="92"/>
    </location>
    <ligand>
        <name>Mg(2+)</name>
        <dbReference type="ChEBI" id="CHEBI:18420"/>
    </ligand>
</feature>
<evidence type="ECO:0000256" key="9">
    <source>
        <dbReference type="ARBA" id="ARBA00047883"/>
    </source>
</evidence>
<dbReference type="PANTHER" id="PTHR20857:SF15">
    <property type="entry name" value="THIAMINE-PHOSPHATE SYNTHASE"/>
    <property type="match status" value="1"/>
</dbReference>
<accession>A0ABW9FY72</accession>
<dbReference type="Proteomes" id="UP001629744">
    <property type="component" value="Unassembled WGS sequence"/>
</dbReference>
<evidence type="ECO:0000256" key="4">
    <source>
        <dbReference type="ARBA" id="ARBA00022723"/>
    </source>
</evidence>
<dbReference type="InterPro" id="IPR036206">
    <property type="entry name" value="ThiamineP_synth_sf"/>
</dbReference>
<feature type="binding site" evidence="10">
    <location>
        <position position="160"/>
    </location>
    <ligand>
        <name>4-amino-2-methyl-5-(diphosphooxymethyl)pyrimidine</name>
        <dbReference type="ChEBI" id="CHEBI:57841"/>
    </ligand>
</feature>
<dbReference type="Pfam" id="PF02581">
    <property type="entry name" value="TMP-TENI"/>
    <property type="match status" value="1"/>
</dbReference>
<comment type="similarity">
    <text evidence="10 11">Belongs to the thiamine-phosphate synthase family.</text>
</comment>
<feature type="domain" description="Thiamine phosphate synthase/TenI" evidence="13">
    <location>
        <begin position="21"/>
        <end position="211"/>
    </location>
</feature>
<organism evidence="14 15">
    <name type="scientific">Prescottella soli</name>
    <dbReference type="NCBI Taxonomy" id="1543852"/>
    <lineage>
        <taxon>Bacteria</taxon>
        <taxon>Bacillati</taxon>
        <taxon>Actinomycetota</taxon>
        <taxon>Actinomycetes</taxon>
        <taxon>Mycobacteriales</taxon>
        <taxon>Nocardiaceae</taxon>
        <taxon>Prescottella</taxon>
    </lineage>
</organism>
<evidence type="ECO:0000256" key="2">
    <source>
        <dbReference type="ARBA" id="ARBA00005165"/>
    </source>
</evidence>
<evidence type="ECO:0000256" key="5">
    <source>
        <dbReference type="ARBA" id="ARBA00022842"/>
    </source>
</evidence>
<keyword evidence="4 10" id="KW-0479">Metal-binding</keyword>
<evidence type="ECO:0000256" key="3">
    <source>
        <dbReference type="ARBA" id="ARBA00022679"/>
    </source>
</evidence>
<dbReference type="InterPro" id="IPR034291">
    <property type="entry name" value="TMP_synthase"/>
</dbReference>
<keyword evidence="3 10" id="KW-0808">Transferase</keyword>
<dbReference type="SUPFAM" id="SSF51391">
    <property type="entry name" value="Thiamin phosphate synthase"/>
    <property type="match status" value="1"/>
</dbReference>
<dbReference type="InterPro" id="IPR013785">
    <property type="entry name" value="Aldolase_TIM"/>
</dbReference>
<dbReference type="InterPro" id="IPR022998">
    <property type="entry name" value="ThiamineP_synth_TenI"/>
</dbReference>
<evidence type="ECO:0000256" key="7">
    <source>
        <dbReference type="ARBA" id="ARBA00047334"/>
    </source>
</evidence>
<dbReference type="PANTHER" id="PTHR20857">
    <property type="entry name" value="THIAMINE-PHOSPHATE PYROPHOSPHORYLASE"/>
    <property type="match status" value="1"/>
</dbReference>
<feature type="binding site" evidence="10">
    <location>
        <position position="130"/>
    </location>
    <ligand>
        <name>4-amino-2-methyl-5-(diphosphooxymethyl)pyrimidine</name>
        <dbReference type="ChEBI" id="CHEBI:57841"/>
    </ligand>
</feature>
<sequence length="230" mass="24373">MHASQSVKHLTPRERLADARLYLCTDARRDKGDLAHFVEAALAGGVDIVQLRDKGSAGEREFGPLEVKEELAALAVLGAAARRHGALLAVNDRADLALAAGADVLHLGQNDLPVHYARRIVGPDVVIGRSTNNRAQASLAAIEEDVDYFCTGPVWATPTKPGRTASGLELVRSTAESAPPRPWFAIGGVDQERLPQILEAGATRVVVVRAITDADDPEAAARALSDALRG</sequence>